<feature type="compositionally biased region" description="Basic and acidic residues" evidence="2">
    <location>
        <begin position="74"/>
        <end position="94"/>
    </location>
</feature>
<dbReference type="OrthoDB" id="8195456at2759"/>
<dbReference type="GO" id="GO:0036064">
    <property type="term" value="C:ciliary basal body"/>
    <property type="evidence" value="ECO:0000318"/>
    <property type="project" value="GO_Central"/>
</dbReference>
<proteinExistence type="predicted"/>
<dbReference type="GO" id="GO:0060271">
    <property type="term" value="P:cilium assembly"/>
    <property type="evidence" value="ECO:0000318"/>
    <property type="project" value="GO_Central"/>
</dbReference>
<dbReference type="KEGG" id="ola:101160074"/>
<dbReference type="RefSeq" id="XP_011476662.1">
    <property type="nucleotide sequence ID" value="XM_011478360.3"/>
</dbReference>
<reference evidence="4" key="3">
    <citation type="submission" date="2025-09" db="UniProtKB">
        <authorList>
            <consortium name="Ensembl"/>
        </authorList>
    </citation>
    <scope>IDENTIFICATION</scope>
    <source>
        <strain evidence="4">Hd-rR</strain>
    </source>
</reference>
<organism evidence="4 5">
    <name type="scientific">Oryzias latipes</name>
    <name type="common">Japanese rice fish</name>
    <name type="synonym">Japanese killifish</name>
    <dbReference type="NCBI Taxonomy" id="8090"/>
    <lineage>
        <taxon>Eukaryota</taxon>
        <taxon>Metazoa</taxon>
        <taxon>Chordata</taxon>
        <taxon>Craniata</taxon>
        <taxon>Vertebrata</taxon>
        <taxon>Euteleostomi</taxon>
        <taxon>Actinopterygii</taxon>
        <taxon>Neopterygii</taxon>
        <taxon>Teleostei</taxon>
        <taxon>Neoteleostei</taxon>
        <taxon>Acanthomorphata</taxon>
        <taxon>Ovalentaria</taxon>
        <taxon>Atherinomorphae</taxon>
        <taxon>Beloniformes</taxon>
        <taxon>Adrianichthyidae</taxon>
        <taxon>Oryziinae</taxon>
        <taxon>Oryzias</taxon>
    </lineage>
</organism>
<dbReference type="InterPro" id="IPR033561">
    <property type="entry name" value="FBF1"/>
</dbReference>
<dbReference type="GO" id="GO:0005814">
    <property type="term" value="C:centriole"/>
    <property type="evidence" value="ECO:0000318"/>
    <property type="project" value="GO_Central"/>
</dbReference>
<dbReference type="Pfam" id="PF21007">
    <property type="entry name" value="FBF1"/>
    <property type="match status" value="1"/>
</dbReference>
<feature type="compositionally biased region" description="Basic and acidic residues" evidence="2">
    <location>
        <begin position="415"/>
        <end position="426"/>
    </location>
</feature>
<feature type="compositionally biased region" description="Basic and acidic residues" evidence="2">
    <location>
        <begin position="199"/>
        <end position="219"/>
    </location>
</feature>
<dbReference type="GO" id="GO:0097539">
    <property type="term" value="C:ciliary transition fiber"/>
    <property type="evidence" value="ECO:0007669"/>
    <property type="project" value="InterPro"/>
</dbReference>
<dbReference type="HOGENOM" id="CLU_028242_0_0_1"/>
<feature type="domain" description="Fas-binding factor 1 C-terminal" evidence="3">
    <location>
        <begin position="543"/>
        <end position="1052"/>
    </location>
</feature>
<evidence type="ECO:0000256" key="2">
    <source>
        <dbReference type="SAM" id="MobiDB-lite"/>
    </source>
</evidence>
<name>H2MAV3_ORYLA</name>
<dbReference type="PANTHER" id="PTHR33689:SF1">
    <property type="entry name" value="FAS-BINDING FACTOR 1"/>
    <property type="match status" value="1"/>
</dbReference>
<dbReference type="GeneID" id="101160074"/>
<gene>
    <name evidence="4" type="primary">fbf1</name>
</gene>
<dbReference type="Bgee" id="ENSORLG00000012509">
    <property type="expression patterns" value="Expressed in testis and 14 other cell types or tissues"/>
</dbReference>
<dbReference type="Proteomes" id="UP000001038">
    <property type="component" value="Chromosome 8"/>
</dbReference>
<dbReference type="PANTHER" id="PTHR33689">
    <property type="entry name" value="FAS-BINDING FACTOR 1"/>
    <property type="match status" value="1"/>
</dbReference>
<feature type="coiled-coil region" evidence="1">
    <location>
        <begin position="519"/>
        <end position="546"/>
    </location>
</feature>
<dbReference type="STRING" id="8090.ENSORLP00000015664"/>
<keyword evidence="1" id="KW-0175">Coiled coil</keyword>
<reference evidence="4 5" key="1">
    <citation type="journal article" date="2007" name="Nature">
        <title>The medaka draft genome and insights into vertebrate genome evolution.</title>
        <authorList>
            <person name="Kasahara M."/>
            <person name="Naruse K."/>
            <person name="Sasaki S."/>
            <person name="Nakatani Y."/>
            <person name="Qu W."/>
            <person name="Ahsan B."/>
            <person name="Yamada T."/>
            <person name="Nagayasu Y."/>
            <person name="Doi K."/>
            <person name="Kasai Y."/>
            <person name="Jindo T."/>
            <person name="Kobayashi D."/>
            <person name="Shimada A."/>
            <person name="Toyoda A."/>
            <person name="Kuroki Y."/>
            <person name="Fujiyama A."/>
            <person name="Sasaki T."/>
            <person name="Shimizu A."/>
            <person name="Asakawa S."/>
            <person name="Shimizu N."/>
            <person name="Hashimoto S."/>
            <person name="Yang J."/>
            <person name="Lee Y."/>
            <person name="Matsushima K."/>
            <person name="Sugano S."/>
            <person name="Sakaizumi M."/>
            <person name="Narita T."/>
            <person name="Ohishi K."/>
            <person name="Haga S."/>
            <person name="Ohta F."/>
            <person name="Nomoto H."/>
            <person name="Nogata K."/>
            <person name="Morishita T."/>
            <person name="Endo T."/>
            <person name="Shin-I T."/>
            <person name="Takeda H."/>
            <person name="Morishita S."/>
            <person name="Kohara Y."/>
        </authorList>
    </citation>
    <scope>NUCLEOTIDE SEQUENCE [LARGE SCALE GENOMIC DNA]</scope>
    <source>
        <strain evidence="4 5">Hd-rR</strain>
    </source>
</reference>
<feature type="compositionally biased region" description="Basic and acidic residues" evidence="2">
    <location>
        <begin position="241"/>
        <end position="269"/>
    </location>
</feature>
<dbReference type="AlphaFoldDB" id="H2MAV3"/>
<feature type="compositionally biased region" description="Polar residues" evidence="2">
    <location>
        <begin position="293"/>
        <end position="304"/>
    </location>
</feature>
<feature type="coiled-coil region" evidence="1">
    <location>
        <begin position="575"/>
        <end position="949"/>
    </location>
</feature>
<dbReference type="eggNOG" id="ENOG502QQFR">
    <property type="taxonomic scope" value="Eukaryota"/>
</dbReference>
<feature type="compositionally biased region" description="Polar residues" evidence="2">
    <location>
        <begin position="361"/>
        <end position="371"/>
    </location>
</feature>
<dbReference type="CTD" id="85302"/>
<dbReference type="InParanoid" id="H2MAV3"/>
<feature type="region of interest" description="Disordered" evidence="2">
    <location>
        <begin position="37"/>
        <end position="426"/>
    </location>
</feature>
<dbReference type="GeneTree" id="ENSGT00940000168137"/>
<evidence type="ECO:0000259" key="3">
    <source>
        <dbReference type="Pfam" id="PF21007"/>
    </source>
</evidence>
<dbReference type="Ensembl" id="ENSORLT00000015665.2">
    <property type="protein sequence ID" value="ENSORLP00000015664.2"/>
    <property type="gene ID" value="ENSORLG00000012509.2"/>
</dbReference>
<sequence>MAHVLLQATKTKSKASESLFGDEDLFDSLFKDIKQPIRTRGGLSEPANKSPSTKDGLDFEDSDVSAADPNDILKNMEEKPSAVKTKQAENESLKKASAVLDGDGNHGTDKSPGGVKKPTPSSPPVLKKTTFSDLDDSLSDPLDNLLPDETKPKAKPRQAKPDKSSPSASPKMEVQTTRTSKKDLFLFENDDLTDLLGLDNEKKNPPKKESPLWSAKERWNSPQRPHTKIDDILEGVTSQRLPERPPTGEKKEQLPSYEKPKTSIVREEDLTFGSYQPTLGSTPEGRQSRRQSVRFSTEDVSASTPERRPKPSSSRHRNSLDWLGFAANEEQNNLEDDSKETRVSAESQKASSLPFLERKSPSTGIQNTSVTKRTDTQSDAKPEVSRDQKKKEEEEEDWLTQRKKTTPSASNEAAKPSKQEDLSGFQERVDLDWDFSLETLKTPRGIKDTIPSVRETSPAAHSTRLEEERPKQVFPQSQMQSTPVSVQQQVFSSAGTPQQQQTRLRSLGVVDGEAPQTLKDKQAGDYQSLKARITELEGQLKILQLERGQTQMMLESIQLRHAQDVEFMENAHRARVKLLEEAAAQRETRSRLECEDLIERMAALTRAVEQERSELQAQYHRKVAQVQQDRDREVERLRDLQRQSILEMKKDHEDQIQRLKRLKEEEIDAVTSATSQTRSLTGVIEQMEQFSSRLEELSSRVESAHEQSAHGLERGARHREEQLRVLEDRLSQQQKATAEERSYLKEIISRMDAQINEQQRQLEKERWKVASEQAKVESLQRSLEEERRVLNMQTSMEREELERAKSVLLEEQKSVMQHCAEERRKLAAEWAHFHDQDKRRHERAEREVSSLLDKREGSIITLAQEQADLKLRTAELKQKEMAAAQERETLERLREELEREKEKISSAALRLETRALEVESFSKLAANKYEEGEEALREAKRVEAEHEARLKSIHSQMESLRMQENRILKERTKLNYLQDKAQQTQTSSFKAPPVLPVSVLPTPELTADFIPNLSANHQSIAREACLALWKYTAEKETEFLQEEQIYLDNLRKKSYRLNTT</sequence>
<protein>
    <recommendedName>
        <fullName evidence="3">Fas-binding factor 1 C-terminal domain-containing protein</fullName>
    </recommendedName>
</protein>
<reference evidence="4" key="2">
    <citation type="submission" date="2025-08" db="UniProtKB">
        <authorList>
            <consortium name="Ensembl"/>
        </authorList>
    </citation>
    <scope>IDENTIFICATION</scope>
    <source>
        <strain evidence="4">Hd-rR</strain>
    </source>
</reference>
<accession>H2MAV3</accession>
<evidence type="ECO:0000256" key="1">
    <source>
        <dbReference type="SAM" id="Coils"/>
    </source>
</evidence>
<dbReference type="GO" id="GO:0090162">
    <property type="term" value="P:establishment of epithelial cell polarity"/>
    <property type="evidence" value="ECO:0007669"/>
    <property type="project" value="InterPro"/>
</dbReference>
<keyword evidence="5" id="KW-1185">Reference proteome</keyword>
<feature type="region of interest" description="Disordered" evidence="2">
    <location>
        <begin position="441"/>
        <end position="503"/>
    </location>
</feature>
<feature type="compositionally biased region" description="Polar residues" evidence="2">
    <location>
        <begin position="273"/>
        <end position="285"/>
    </location>
</feature>
<evidence type="ECO:0000313" key="5">
    <source>
        <dbReference type="Proteomes" id="UP000001038"/>
    </source>
</evidence>
<dbReference type="InterPro" id="IPR049390">
    <property type="entry name" value="FBF1_C"/>
</dbReference>
<evidence type="ECO:0000313" key="4">
    <source>
        <dbReference type="Ensembl" id="ENSORLP00000015664.2"/>
    </source>
</evidence>
<feature type="compositionally biased region" description="Polar residues" evidence="2">
    <location>
        <begin position="474"/>
        <end position="503"/>
    </location>
</feature>
<feature type="compositionally biased region" description="Basic and acidic residues" evidence="2">
    <location>
        <begin position="372"/>
        <end position="392"/>
    </location>
</feature>